<evidence type="ECO:0008006" key="4">
    <source>
        <dbReference type="Google" id="ProtNLM"/>
    </source>
</evidence>
<organism evidence="2 3">
    <name type="scientific">Lactuca sativa</name>
    <name type="common">Garden lettuce</name>
    <dbReference type="NCBI Taxonomy" id="4236"/>
    <lineage>
        <taxon>Eukaryota</taxon>
        <taxon>Viridiplantae</taxon>
        <taxon>Streptophyta</taxon>
        <taxon>Embryophyta</taxon>
        <taxon>Tracheophyta</taxon>
        <taxon>Spermatophyta</taxon>
        <taxon>Magnoliopsida</taxon>
        <taxon>eudicotyledons</taxon>
        <taxon>Gunneridae</taxon>
        <taxon>Pentapetalae</taxon>
        <taxon>asterids</taxon>
        <taxon>campanulids</taxon>
        <taxon>Asterales</taxon>
        <taxon>Asteraceae</taxon>
        <taxon>Cichorioideae</taxon>
        <taxon>Cichorieae</taxon>
        <taxon>Lactucinae</taxon>
        <taxon>Lactuca</taxon>
    </lineage>
</organism>
<evidence type="ECO:0000313" key="2">
    <source>
        <dbReference type="EMBL" id="KAJ0202925.1"/>
    </source>
</evidence>
<evidence type="ECO:0000256" key="1">
    <source>
        <dbReference type="SAM" id="MobiDB-lite"/>
    </source>
</evidence>
<gene>
    <name evidence="2" type="ORF">LSAT_V11C500289390</name>
</gene>
<reference evidence="2 3" key="1">
    <citation type="journal article" date="2017" name="Nat. Commun.">
        <title>Genome assembly with in vitro proximity ligation data and whole-genome triplication in lettuce.</title>
        <authorList>
            <person name="Reyes-Chin-Wo S."/>
            <person name="Wang Z."/>
            <person name="Yang X."/>
            <person name="Kozik A."/>
            <person name="Arikit S."/>
            <person name="Song C."/>
            <person name="Xia L."/>
            <person name="Froenicke L."/>
            <person name="Lavelle D.O."/>
            <person name="Truco M.J."/>
            <person name="Xia R."/>
            <person name="Zhu S."/>
            <person name="Xu C."/>
            <person name="Xu H."/>
            <person name="Xu X."/>
            <person name="Cox K."/>
            <person name="Korf I."/>
            <person name="Meyers B.C."/>
            <person name="Michelmore R.W."/>
        </authorList>
    </citation>
    <scope>NUCLEOTIDE SEQUENCE [LARGE SCALE GENOMIC DNA]</scope>
    <source>
        <strain evidence="3">cv. Salinas</strain>
        <tissue evidence="2">Seedlings</tissue>
    </source>
</reference>
<accession>A0A9R1VB63</accession>
<comment type="caution">
    <text evidence="2">The sequence shown here is derived from an EMBL/GenBank/DDBJ whole genome shotgun (WGS) entry which is preliminary data.</text>
</comment>
<feature type="region of interest" description="Disordered" evidence="1">
    <location>
        <begin position="143"/>
        <end position="181"/>
    </location>
</feature>
<sequence>MHRFYDTCYLETLAPGGTCRKAHNLDKEVIQEQFATFNMKNGLYSIPATQMDAVTMESIDWWSTYGTETPELAEMAKKKSIDITYKQLFSYWSTFSKPCKCVVFGVKRNRLSCKRDDKIVFVHLNIRLSSRFTKEYKEGSHKKWDIDPESTNLGGSRLEDMEWEDLEEDEDNGQRKKQRVE</sequence>
<feature type="compositionally biased region" description="Acidic residues" evidence="1">
    <location>
        <begin position="161"/>
        <end position="171"/>
    </location>
</feature>
<name>A0A9R1VB63_LACSA</name>
<evidence type="ECO:0000313" key="3">
    <source>
        <dbReference type="Proteomes" id="UP000235145"/>
    </source>
</evidence>
<dbReference type="Proteomes" id="UP000235145">
    <property type="component" value="Unassembled WGS sequence"/>
</dbReference>
<dbReference type="AlphaFoldDB" id="A0A9R1VB63"/>
<proteinExistence type="predicted"/>
<dbReference type="EMBL" id="NBSK02000005">
    <property type="protein sequence ID" value="KAJ0202925.1"/>
    <property type="molecule type" value="Genomic_DNA"/>
</dbReference>
<keyword evidence="3" id="KW-1185">Reference proteome</keyword>
<protein>
    <recommendedName>
        <fullName evidence="4">HAT C-terminal dimerisation domain-containing protein</fullName>
    </recommendedName>
</protein>